<gene>
    <name evidence="2" type="ORF">LGH70_21845</name>
</gene>
<evidence type="ECO:0000313" key="2">
    <source>
        <dbReference type="EMBL" id="MCB2380249.1"/>
    </source>
</evidence>
<evidence type="ECO:0000313" key="3">
    <source>
        <dbReference type="Proteomes" id="UP001165297"/>
    </source>
</evidence>
<comment type="caution">
    <text evidence="2">The sequence shown here is derived from an EMBL/GenBank/DDBJ whole genome shotgun (WGS) entry which is preliminary data.</text>
</comment>
<accession>A0ABS8AJK3</accession>
<reference evidence="2" key="1">
    <citation type="submission" date="2021-10" db="EMBL/GenBank/DDBJ databases">
        <authorList>
            <person name="Dean J.D."/>
            <person name="Kim M.K."/>
            <person name="Newey C.N."/>
            <person name="Stoker T.S."/>
            <person name="Thompson D.W."/>
            <person name="Grose J.H."/>
        </authorList>
    </citation>
    <scope>NUCLEOTIDE SEQUENCE</scope>
    <source>
        <strain evidence="2">BT635</strain>
    </source>
</reference>
<dbReference type="Proteomes" id="UP001165297">
    <property type="component" value="Unassembled WGS sequence"/>
</dbReference>
<evidence type="ECO:0008006" key="4">
    <source>
        <dbReference type="Google" id="ProtNLM"/>
    </source>
</evidence>
<organism evidence="2 3">
    <name type="scientific">Hymenobacter nitidus</name>
    <dbReference type="NCBI Taxonomy" id="2880929"/>
    <lineage>
        <taxon>Bacteria</taxon>
        <taxon>Pseudomonadati</taxon>
        <taxon>Bacteroidota</taxon>
        <taxon>Cytophagia</taxon>
        <taxon>Cytophagales</taxon>
        <taxon>Hymenobacteraceae</taxon>
        <taxon>Hymenobacter</taxon>
    </lineage>
</organism>
<proteinExistence type="predicted"/>
<feature type="compositionally biased region" description="Basic and acidic residues" evidence="1">
    <location>
        <begin position="127"/>
        <end position="136"/>
    </location>
</feature>
<dbReference type="EMBL" id="JAJADQ010000015">
    <property type="protein sequence ID" value="MCB2380249.1"/>
    <property type="molecule type" value="Genomic_DNA"/>
</dbReference>
<dbReference type="RefSeq" id="WP_226189988.1">
    <property type="nucleotide sequence ID" value="NZ_JAJADQ010000015.1"/>
</dbReference>
<protein>
    <recommendedName>
        <fullName evidence="4">Conjugal transfer protein TrbI</fullName>
    </recommendedName>
</protein>
<sequence>MKSMLWLLLLLLMAALGVLWWRFAMPASAGAAVVPPPLDGNHPSLRTRHYRLADFHPAPLVAPSAAEEDVAPESPVDAVEPTAETAAEKDAPQSQAPSEAEEATPEAGRLPEGARHNYLTAPAPTATDEHNRGVELTAAERRAKMRALINEAFDNRRTAPATV</sequence>
<evidence type="ECO:0000256" key="1">
    <source>
        <dbReference type="SAM" id="MobiDB-lite"/>
    </source>
</evidence>
<feature type="region of interest" description="Disordered" evidence="1">
    <location>
        <begin position="61"/>
        <end position="136"/>
    </location>
</feature>
<keyword evidence="3" id="KW-1185">Reference proteome</keyword>
<name>A0ABS8AJK3_9BACT</name>